<protein>
    <submittedName>
        <fullName evidence="8">BQ2448_4712 protein</fullName>
    </submittedName>
</protein>
<evidence type="ECO:0000256" key="5">
    <source>
        <dbReference type="ARBA" id="ARBA00038344"/>
    </source>
</evidence>
<evidence type="ECO:0000313" key="8">
    <source>
        <dbReference type="EMBL" id="SCV72018.1"/>
    </source>
</evidence>
<feature type="region of interest" description="Disordered" evidence="7">
    <location>
        <begin position="13"/>
        <end position="140"/>
    </location>
</feature>
<feature type="compositionally biased region" description="Low complexity" evidence="7">
    <location>
        <begin position="126"/>
        <end position="140"/>
    </location>
</feature>
<evidence type="ECO:0000256" key="2">
    <source>
        <dbReference type="ARBA" id="ARBA00022574"/>
    </source>
</evidence>
<dbReference type="InterPro" id="IPR020472">
    <property type="entry name" value="WD40_PAC1"/>
</dbReference>
<evidence type="ECO:0000256" key="7">
    <source>
        <dbReference type="SAM" id="MobiDB-lite"/>
    </source>
</evidence>
<keyword evidence="4" id="KW-0833">Ubl conjugation pathway</keyword>
<dbReference type="Pfam" id="PF00400">
    <property type="entry name" value="WD40"/>
    <property type="match status" value="5"/>
</dbReference>
<dbReference type="GO" id="GO:0005634">
    <property type="term" value="C:nucleus"/>
    <property type="evidence" value="ECO:0007669"/>
    <property type="project" value="TreeGrafter"/>
</dbReference>
<dbReference type="InterPro" id="IPR036322">
    <property type="entry name" value="WD40_repeat_dom_sf"/>
</dbReference>
<comment type="pathway">
    <text evidence="1">Protein modification; protein ubiquitination.</text>
</comment>
<dbReference type="PANTHER" id="PTHR22852:SF0">
    <property type="entry name" value="DENTICLELESS PROTEIN HOMOLOG"/>
    <property type="match status" value="1"/>
</dbReference>
<feature type="repeat" description="WD" evidence="6">
    <location>
        <begin position="361"/>
        <end position="396"/>
    </location>
</feature>
<dbReference type="SUPFAM" id="SSF50978">
    <property type="entry name" value="WD40 repeat-like"/>
    <property type="match status" value="1"/>
</dbReference>
<feature type="region of interest" description="Disordered" evidence="7">
    <location>
        <begin position="175"/>
        <end position="245"/>
    </location>
</feature>
<dbReference type="EMBL" id="FMSP01000008">
    <property type="protein sequence ID" value="SCV72018.1"/>
    <property type="molecule type" value="Genomic_DNA"/>
</dbReference>
<dbReference type="InterPro" id="IPR051865">
    <property type="entry name" value="WD-repeat_CDT2_adapter"/>
</dbReference>
<dbReference type="STRING" id="269621.A0A238FLG2"/>
<gene>
    <name evidence="8" type="ORF">BQ2448_4712</name>
</gene>
<keyword evidence="9" id="KW-1185">Reference proteome</keyword>
<dbReference type="PROSITE" id="PS50082">
    <property type="entry name" value="WD_REPEATS_2"/>
    <property type="match status" value="4"/>
</dbReference>
<feature type="compositionally biased region" description="Polar residues" evidence="7">
    <location>
        <begin position="92"/>
        <end position="102"/>
    </location>
</feature>
<feature type="repeat" description="WD" evidence="6">
    <location>
        <begin position="666"/>
        <end position="706"/>
    </location>
</feature>
<dbReference type="GO" id="GO:0030674">
    <property type="term" value="F:protein-macromolecule adaptor activity"/>
    <property type="evidence" value="ECO:0007669"/>
    <property type="project" value="TreeGrafter"/>
</dbReference>
<feature type="compositionally biased region" description="Acidic residues" evidence="7">
    <location>
        <begin position="178"/>
        <end position="187"/>
    </location>
</feature>
<evidence type="ECO:0000256" key="4">
    <source>
        <dbReference type="ARBA" id="ARBA00022786"/>
    </source>
</evidence>
<feature type="compositionally biased region" description="Acidic residues" evidence="7">
    <location>
        <begin position="207"/>
        <end position="217"/>
    </location>
</feature>
<dbReference type="Gene3D" id="2.130.10.10">
    <property type="entry name" value="YVTN repeat-like/Quinoprotein amine dehydrogenase"/>
    <property type="match status" value="2"/>
</dbReference>
<reference evidence="9" key="1">
    <citation type="submission" date="2016-09" db="EMBL/GenBank/DDBJ databases">
        <authorList>
            <person name="Jeantristanb JTB J.-T."/>
            <person name="Ricardo R."/>
        </authorList>
    </citation>
    <scope>NUCLEOTIDE SEQUENCE [LARGE SCALE GENOMIC DNA]</scope>
</reference>
<keyword evidence="3" id="KW-0677">Repeat</keyword>
<evidence type="ECO:0000313" key="9">
    <source>
        <dbReference type="Proteomes" id="UP000198372"/>
    </source>
</evidence>
<dbReference type="PROSITE" id="PS50294">
    <property type="entry name" value="WD_REPEATS_REGION"/>
    <property type="match status" value="2"/>
</dbReference>
<accession>A0A238FLG2</accession>
<comment type="similarity">
    <text evidence="5">Belongs to the WD repeat cdt2 family.</text>
</comment>
<proteinExistence type="inferred from homology"/>
<dbReference type="PRINTS" id="PR00320">
    <property type="entry name" value="GPROTEINBRPT"/>
</dbReference>
<dbReference type="InterPro" id="IPR001680">
    <property type="entry name" value="WD40_rpt"/>
</dbReference>
<sequence length="724" mass="77940">MASILCDVTNVASAGQPASPSAAPAAADPLKQSSSLAPTTSSSPVAARLLASSSSAAANSTTARRRSAARPPILRQTNLDFFAPASTPPIAGSSSHPRSTSRAIRVDDVNENETRSQPQPPPPPHASSSSSPAATFASSPATTITIASSSCHDDLERRSSPLASRYLTALQQNRDEADSSMDIDEDDAFHSSRNVLKRARSQLNDGDGGDDDGAEEEEKQHGATRQRHHSSRVATPPVQVHSWSKSNRTRIIESMYNAPQRTLSVHEMLRRRALGMNVGMQQVSLRPALLDLVSSNEHHVVRCPSSRCDRILAYPFASKFSNTAKAGGKQMLAIGDEEGGLTFVDASKQSQWDTDSSRTSFQAHDNAVFDIAWSADDRTITTASGDQTAALWDVETITCIGRLLGHFGTIKSTQWDPKNPSTFPAHTKCPRVVQLISSLRCADLLATASRDGSIRIWDRRIDSRGVDAQDQDRDGSAIGCVNMIKNAHGGAKKTKESPNSVTAAVFLPQCENLLASSGSADSVIKVWDLRRSHSRRVNPASFETNEIAVSHTASKRPHGISSLVLSPDGRALYSLGTDAMYVQALKSNTGSSANSLALFNRISSFSSGNLTHSYPLATYYHPSLVVNSFYIRLAVSPDSRFISCGSTDNAVYAWDTCAAADQGVKMVGHEKEVSCVDWSAKGGMVSCSDDGLVRLWSTDREKARRIRSGEVEDQEIGWRWCGAV</sequence>
<dbReference type="GO" id="GO:0043161">
    <property type="term" value="P:proteasome-mediated ubiquitin-dependent protein catabolic process"/>
    <property type="evidence" value="ECO:0007669"/>
    <property type="project" value="TreeGrafter"/>
</dbReference>
<feature type="repeat" description="WD" evidence="6">
    <location>
        <begin position="517"/>
        <end position="537"/>
    </location>
</feature>
<dbReference type="OrthoDB" id="2096344at2759"/>
<dbReference type="PROSITE" id="PS00678">
    <property type="entry name" value="WD_REPEATS_1"/>
    <property type="match status" value="2"/>
</dbReference>
<dbReference type="InterPro" id="IPR019775">
    <property type="entry name" value="WD40_repeat_CS"/>
</dbReference>
<feature type="repeat" description="WD" evidence="6">
    <location>
        <begin position="444"/>
        <end position="458"/>
    </location>
</feature>
<dbReference type="AlphaFoldDB" id="A0A238FLG2"/>
<organism evidence="8 9">
    <name type="scientific">Microbotryum intermedium</name>
    <dbReference type="NCBI Taxonomy" id="269621"/>
    <lineage>
        <taxon>Eukaryota</taxon>
        <taxon>Fungi</taxon>
        <taxon>Dikarya</taxon>
        <taxon>Basidiomycota</taxon>
        <taxon>Pucciniomycotina</taxon>
        <taxon>Microbotryomycetes</taxon>
        <taxon>Microbotryales</taxon>
        <taxon>Microbotryaceae</taxon>
        <taxon>Microbotryum</taxon>
    </lineage>
</organism>
<evidence type="ECO:0000256" key="1">
    <source>
        <dbReference type="ARBA" id="ARBA00004906"/>
    </source>
</evidence>
<evidence type="ECO:0000256" key="6">
    <source>
        <dbReference type="PROSITE-ProRule" id="PRU00221"/>
    </source>
</evidence>
<feature type="compositionally biased region" description="Low complexity" evidence="7">
    <location>
        <begin position="13"/>
        <end position="62"/>
    </location>
</feature>
<dbReference type="SMART" id="SM00320">
    <property type="entry name" value="WD40"/>
    <property type="match status" value="5"/>
</dbReference>
<feature type="compositionally biased region" description="Basic residues" evidence="7">
    <location>
        <begin position="222"/>
        <end position="231"/>
    </location>
</feature>
<dbReference type="Proteomes" id="UP000198372">
    <property type="component" value="Unassembled WGS sequence"/>
</dbReference>
<evidence type="ECO:0000256" key="3">
    <source>
        <dbReference type="ARBA" id="ARBA00022737"/>
    </source>
</evidence>
<feature type="compositionally biased region" description="Basic and acidic residues" evidence="7">
    <location>
        <begin position="104"/>
        <end position="114"/>
    </location>
</feature>
<name>A0A238FLG2_9BASI</name>
<dbReference type="InterPro" id="IPR015943">
    <property type="entry name" value="WD40/YVTN_repeat-like_dom_sf"/>
</dbReference>
<dbReference type="PANTHER" id="PTHR22852">
    <property type="entry name" value="LETHAL 2 DENTICLELESS PROTEIN RETINOIC ACID-REGULATED NUCLEAR MATRIX-ASSOCIATED PROTEIN"/>
    <property type="match status" value="1"/>
</dbReference>
<keyword evidence="2 6" id="KW-0853">WD repeat</keyword>